<comment type="similarity">
    <text evidence="2">Belongs to the GMC oxidoreductase family.</text>
</comment>
<evidence type="ECO:0000259" key="8">
    <source>
        <dbReference type="Pfam" id="PF06439"/>
    </source>
</evidence>
<comment type="caution">
    <text evidence="9">The sequence shown here is derived from an EMBL/GenBank/DDBJ whole genome shotgun (WGS) entry which is preliminary data.</text>
</comment>
<dbReference type="Pfam" id="PF05199">
    <property type="entry name" value="GMC_oxred_C"/>
    <property type="match status" value="1"/>
</dbReference>
<evidence type="ECO:0000313" key="10">
    <source>
        <dbReference type="Proteomes" id="UP000183471"/>
    </source>
</evidence>
<evidence type="ECO:0000256" key="5">
    <source>
        <dbReference type="ARBA" id="ARBA00023002"/>
    </source>
</evidence>
<dbReference type="SUPFAM" id="SSF51905">
    <property type="entry name" value="FAD/NAD(P)-binding domain"/>
    <property type="match status" value="1"/>
</dbReference>
<evidence type="ECO:0000256" key="2">
    <source>
        <dbReference type="ARBA" id="ARBA00010790"/>
    </source>
</evidence>
<keyword evidence="3" id="KW-0285">Flavoprotein</keyword>
<dbReference type="EMBL" id="FNKY01000001">
    <property type="protein sequence ID" value="SDQ78019.1"/>
    <property type="molecule type" value="Genomic_DNA"/>
</dbReference>
<feature type="domain" description="3-keto-alpha-glucoside-1,2-lyase/3-keto-2-hydroxy-glucal hydratase" evidence="8">
    <location>
        <begin position="649"/>
        <end position="848"/>
    </location>
</feature>
<keyword evidence="4" id="KW-0274">FAD</keyword>
<dbReference type="InterPro" id="IPR010496">
    <property type="entry name" value="AL/BT2_dom"/>
</dbReference>
<feature type="compositionally biased region" description="Basic and acidic residues" evidence="6">
    <location>
        <begin position="570"/>
        <end position="582"/>
    </location>
</feature>
<accession>A0ABY0TG63</accession>
<dbReference type="Gene3D" id="2.60.120.560">
    <property type="entry name" value="Exo-inulinase, domain 1"/>
    <property type="match status" value="1"/>
</dbReference>
<feature type="region of interest" description="Disordered" evidence="6">
    <location>
        <begin position="562"/>
        <end position="589"/>
    </location>
</feature>
<dbReference type="PANTHER" id="PTHR42784:SF1">
    <property type="entry name" value="PYRANOSE 2-OXIDASE"/>
    <property type="match status" value="1"/>
</dbReference>
<evidence type="ECO:0000313" key="9">
    <source>
        <dbReference type="EMBL" id="SDQ78019.1"/>
    </source>
</evidence>
<feature type="domain" description="Glucose-methanol-choline oxidoreductase C-terminal" evidence="7">
    <location>
        <begin position="491"/>
        <end position="632"/>
    </location>
</feature>
<dbReference type="RefSeq" id="WP_074632501.1">
    <property type="nucleotide sequence ID" value="NZ_FNKY01000001.1"/>
</dbReference>
<keyword evidence="10" id="KW-1185">Reference proteome</keyword>
<gene>
    <name evidence="9" type="ORF">SAMN05216402_2257</name>
</gene>
<evidence type="ECO:0000256" key="3">
    <source>
        <dbReference type="ARBA" id="ARBA00022630"/>
    </source>
</evidence>
<dbReference type="InterPro" id="IPR036188">
    <property type="entry name" value="FAD/NAD-bd_sf"/>
</dbReference>
<feature type="region of interest" description="Disordered" evidence="6">
    <location>
        <begin position="27"/>
        <end position="47"/>
    </location>
</feature>
<evidence type="ECO:0000259" key="7">
    <source>
        <dbReference type="Pfam" id="PF05199"/>
    </source>
</evidence>
<protein>
    <submittedName>
        <fullName evidence="9">Choline dehydrogenase</fullName>
    </submittedName>
</protein>
<dbReference type="Pfam" id="PF06439">
    <property type="entry name" value="3keto-disac_hyd"/>
    <property type="match status" value="1"/>
</dbReference>
<dbReference type="InterPro" id="IPR051473">
    <property type="entry name" value="P2Ox-like"/>
</dbReference>
<dbReference type="InterPro" id="IPR007867">
    <property type="entry name" value="GMC_OxRtase_C"/>
</dbReference>
<comment type="cofactor">
    <cofactor evidence="1">
        <name>FAD</name>
        <dbReference type="ChEBI" id="CHEBI:57692"/>
    </cofactor>
</comment>
<sequence>MTASKPQTTDFTKDVLGRYIANGLDEALNSTSKNGQRPDGTPTSDARPFDVIVVGGGSFGPVFAQHLFSQDKTHSHRILVLDAGSLVLTEHVQNYPPIGLGVPGPIETDPFVPRAEIWGLPWRADPAKVPGGFPGLAYCFGGRSLYFGGWSPQLLDTDTDTEMPPDRWPASVVSELNTRHFAEAAQQIGTDQTNDFISGPMHYALRKQLFDGINGNQVPEAIKPAELPLHLHVPPATSVEHKEQCKLEAPLAVQSRAGSGFFPFNKFSAAPLLIKAARAASTESMQTVGYPDDVKKRFMAVPHCRVIRLVTAIQNGLGRVTGVECETYLPVCGDGFNVQKQRVTIPVADSGNVIIALGTIESARLALLSFQGITNYGRIGQNLMAHLRSNLTISIPRTSLSSLSPAVKALQASALFVKGRHTFADDSGKGYFHLQITAAGLDKLSADSEAELFKKIPDLDSVLPLQEVNDHTVVITIRGIGETQGQNPGSDITLTSETDEVGMQRALVAYNLSANDFELWDAMDKASDDVAKVFAGGHDFTVFTATGPQTVAPTADLKQLVPYKPGRQGGRRDGMGTTHHEAGPLWMGDDPDTSVTNANARFHFVDNAYVAGPALFPTVGSPNPMLTGVALARRLAEQFTVASLHPDAGFTMLFDGTDAGKWRMSTIRNQTNNNPGGLLLVDGALEAVPGNDLGMFWHTDPTPQDFVLKLEWLRWREDDNSGVFIRFPHPDSKNYNNTAYVAIDFGFEIQIDQLAHPDGAPIRKTGAIYGFAAPNDPDNLPVKPVGEWNEFEIHAQGQHYTVFLNGIIITEYDNSDPARGQPSSGSIPSFIGLQTHTGRVAFRKIQIKPL</sequence>
<dbReference type="PANTHER" id="PTHR42784">
    <property type="entry name" value="PYRANOSE 2-OXIDASE"/>
    <property type="match status" value="1"/>
</dbReference>
<name>A0ABY0TG63_9PROT</name>
<dbReference type="Proteomes" id="UP000183471">
    <property type="component" value="Unassembled WGS sequence"/>
</dbReference>
<keyword evidence="5" id="KW-0560">Oxidoreductase</keyword>
<evidence type="ECO:0000256" key="6">
    <source>
        <dbReference type="SAM" id="MobiDB-lite"/>
    </source>
</evidence>
<dbReference type="Gene3D" id="3.50.50.60">
    <property type="entry name" value="FAD/NAD(P)-binding domain"/>
    <property type="match status" value="2"/>
</dbReference>
<organism evidence="9 10">
    <name type="scientific">Nitrosospira multiformis</name>
    <dbReference type="NCBI Taxonomy" id="1231"/>
    <lineage>
        <taxon>Bacteria</taxon>
        <taxon>Pseudomonadati</taxon>
        <taxon>Pseudomonadota</taxon>
        <taxon>Betaproteobacteria</taxon>
        <taxon>Nitrosomonadales</taxon>
        <taxon>Nitrosomonadaceae</taxon>
        <taxon>Nitrosospira</taxon>
    </lineage>
</organism>
<evidence type="ECO:0000256" key="1">
    <source>
        <dbReference type="ARBA" id="ARBA00001974"/>
    </source>
</evidence>
<proteinExistence type="inferred from homology"/>
<evidence type="ECO:0000256" key="4">
    <source>
        <dbReference type="ARBA" id="ARBA00022827"/>
    </source>
</evidence>
<reference evidence="9 10" key="1">
    <citation type="submission" date="2016-10" db="EMBL/GenBank/DDBJ databases">
        <authorList>
            <person name="Varghese N."/>
            <person name="Submissions S."/>
        </authorList>
    </citation>
    <scope>NUCLEOTIDE SEQUENCE [LARGE SCALE GENOMIC DNA]</scope>
    <source>
        <strain evidence="9 10">Nl1</strain>
    </source>
</reference>